<evidence type="ECO:0000256" key="1">
    <source>
        <dbReference type="ARBA" id="ARBA00001974"/>
    </source>
</evidence>
<feature type="domain" description="Acyl-CoA dehydrogenase/oxidase C-terminal" evidence="6">
    <location>
        <begin position="294"/>
        <end position="457"/>
    </location>
</feature>
<feature type="domain" description="Acetyl-CoA dehydrogenase-like C-terminal" evidence="8">
    <location>
        <begin position="478"/>
        <end position="587"/>
    </location>
</feature>
<evidence type="ECO:0000259" key="6">
    <source>
        <dbReference type="Pfam" id="PF00441"/>
    </source>
</evidence>
<proteinExistence type="inferred from homology"/>
<comment type="cofactor">
    <cofactor evidence="1 5">
        <name>FAD</name>
        <dbReference type="ChEBI" id="CHEBI:57692"/>
    </cofactor>
</comment>
<evidence type="ECO:0000313" key="9">
    <source>
        <dbReference type="EMBL" id="KRG58753.1"/>
    </source>
</evidence>
<evidence type="ECO:0000313" key="10">
    <source>
        <dbReference type="Proteomes" id="UP000050902"/>
    </source>
</evidence>
<dbReference type="Proteomes" id="UP000050902">
    <property type="component" value="Unassembled WGS sequence"/>
</dbReference>
<sequence length="597" mass="63155">MGTALLDRRDLDFLLFDWLGIEALFARPHYAEHSRDTVAAVLDLSERLAADAFLPALRASDRSEPALTADGVALAPEVTAAVRDYIDAGLLAGPFGQDVGGLQLPQLLHYASIGQFMAASLAVAAYPMLTIANARLLAAFGNAAQVEAFALPQIRGQALGTMCLSEPQAGSSLADIRTLALPDGEDALGARHRLHGNKMWISAGDHDITGDIVHLVLARTPGADGKPLPGIKGISLFVVPKHLPDGQANDIAVAGLNHKMGYRGTSNCLLNFGEGRHAPDGAGGAIGWRIGEPGEGLAQMFHMMNEARTGVGLGAAAAGCRGHLLSVEYARGRVQGRTAEGGTTRPAAIIEHADVKHMLLAQKAYAEGALALVLYAARLLDDQLSGDAGTAADAGRLLDLLTPVVKAWPSEYGLAANDLAIQIHGGYGYTRDYDVEQLYRDNRLNPIHEGTTGIQGLDLLGRKVLRDGGAGVAQLRARVEATVAASVADARLAPLARQLEATWQRLGAVVAELASAPAPQALEQATSFLRAFGHAVVGWLWLDMARLCAGDTAFHRGKRAAARWFFAHELPRAALWLDLAATRDDLIASTTQDCFHC</sequence>
<dbReference type="Gene3D" id="1.10.540.10">
    <property type="entry name" value="Acyl-CoA dehydrogenase/oxidase, N-terminal domain"/>
    <property type="match status" value="1"/>
</dbReference>
<dbReference type="InterPro" id="IPR036250">
    <property type="entry name" value="AcylCo_DH-like_C"/>
</dbReference>
<evidence type="ECO:0000256" key="3">
    <source>
        <dbReference type="ARBA" id="ARBA00022630"/>
    </source>
</evidence>
<evidence type="ECO:0000256" key="5">
    <source>
        <dbReference type="RuleBase" id="RU362125"/>
    </source>
</evidence>
<dbReference type="InterPro" id="IPR037069">
    <property type="entry name" value="AcylCoA_DH/ox_N_sf"/>
</dbReference>
<name>A0ABR5NLI6_9GAMM</name>
<dbReference type="PANTHER" id="PTHR42803:SF3">
    <property type="entry name" value="ACYL-COA DEHYDROGENASE-RELATED"/>
    <property type="match status" value="1"/>
</dbReference>
<comment type="caution">
    <text evidence="9">The sequence shown here is derived from an EMBL/GenBank/DDBJ whole genome shotgun (WGS) entry which is preliminary data.</text>
</comment>
<gene>
    <name evidence="9" type="ORF">ABB22_06100</name>
</gene>
<dbReference type="Gene3D" id="1.20.140.10">
    <property type="entry name" value="Butyryl-CoA Dehydrogenase, subunit A, domain 3"/>
    <property type="match status" value="1"/>
</dbReference>
<dbReference type="Pfam" id="PF12806">
    <property type="entry name" value="Acyl-CoA_dh_C"/>
    <property type="match status" value="1"/>
</dbReference>
<dbReference type="Gene3D" id="2.40.110.10">
    <property type="entry name" value="Butyryl-CoA Dehydrogenase, subunit A, domain 2"/>
    <property type="match status" value="1"/>
</dbReference>
<evidence type="ECO:0000259" key="7">
    <source>
        <dbReference type="Pfam" id="PF02770"/>
    </source>
</evidence>
<dbReference type="EMBL" id="LDJG01000007">
    <property type="protein sequence ID" value="KRG58753.1"/>
    <property type="molecule type" value="Genomic_DNA"/>
</dbReference>
<organism evidence="9 10">
    <name type="scientific">Stenotrophomonas nitritireducens</name>
    <dbReference type="NCBI Taxonomy" id="83617"/>
    <lineage>
        <taxon>Bacteria</taxon>
        <taxon>Pseudomonadati</taxon>
        <taxon>Pseudomonadota</taxon>
        <taxon>Gammaproteobacteria</taxon>
        <taxon>Lysobacterales</taxon>
        <taxon>Lysobacteraceae</taxon>
        <taxon>Stenotrophomonas</taxon>
    </lineage>
</organism>
<dbReference type="PANTHER" id="PTHR42803">
    <property type="entry name" value="ACYL-COA DEHYDROGENASE"/>
    <property type="match status" value="1"/>
</dbReference>
<dbReference type="SUPFAM" id="SSF47203">
    <property type="entry name" value="Acyl-CoA dehydrogenase C-terminal domain-like"/>
    <property type="match status" value="1"/>
</dbReference>
<evidence type="ECO:0000256" key="4">
    <source>
        <dbReference type="ARBA" id="ARBA00022827"/>
    </source>
</evidence>
<comment type="similarity">
    <text evidence="2 5">Belongs to the acyl-CoA dehydrogenase family.</text>
</comment>
<dbReference type="RefSeq" id="WP_055771701.1">
    <property type="nucleotide sequence ID" value="NZ_LDJG01000007.1"/>
</dbReference>
<dbReference type="InterPro" id="IPR009075">
    <property type="entry name" value="AcylCo_DH/oxidase_C"/>
</dbReference>
<keyword evidence="4 5" id="KW-0274">FAD</keyword>
<dbReference type="InterPro" id="IPR052166">
    <property type="entry name" value="Diverse_Acyl-CoA_DH"/>
</dbReference>
<keyword evidence="10" id="KW-1185">Reference proteome</keyword>
<feature type="domain" description="Acyl-CoA oxidase/dehydrogenase middle" evidence="7">
    <location>
        <begin position="162"/>
        <end position="272"/>
    </location>
</feature>
<keyword evidence="5" id="KW-0560">Oxidoreductase</keyword>
<protein>
    <submittedName>
        <fullName evidence="9">Acyl-CoA dehydrogenase</fullName>
    </submittedName>
</protein>
<dbReference type="Pfam" id="PF00441">
    <property type="entry name" value="Acyl-CoA_dh_1"/>
    <property type="match status" value="1"/>
</dbReference>
<evidence type="ECO:0000259" key="8">
    <source>
        <dbReference type="Pfam" id="PF12806"/>
    </source>
</evidence>
<dbReference type="SUPFAM" id="SSF56645">
    <property type="entry name" value="Acyl-CoA dehydrogenase NM domain-like"/>
    <property type="match status" value="1"/>
</dbReference>
<accession>A0ABR5NLI6</accession>
<dbReference type="Pfam" id="PF02770">
    <property type="entry name" value="Acyl-CoA_dh_M"/>
    <property type="match status" value="1"/>
</dbReference>
<dbReference type="InterPro" id="IPR046373">
    <property type="entry name" value="Acyl-CoA_Oxase/DH_mid-dom_sf"/>
</dbReference>
<dbReference type="InterPro" id="IPR009100">
    <property type="entry name" value="AcylCoA_DH/oxidase_NM_dom_sf"/>
</dbReference>
<keyword evidence="3 5" id="KW-0285">Flavoprotein</keyword>
<evidence type="ECO:0000256" key="2">
    <source>
        <dbReference type="ARBA" id="ARBA00009347"/>
    </source>
</evidence>
<dbReference type="InterPro" id="IPR025878">
    <property type="entry name" value="Acyl-CoA_dh-like_C_dom"/>
</dbReference>
<dbReference type="InterPro" id="IPR006091">
    <property type="entry name" value="Acyl-CoA_Oxase/DH_mid-dom"/>
</dbReference>
<reference evidence="9 10" key="1">
    <citation type="submission" date="2015-05" db="EMBL/GenBank/DDBJ databases">
        <title>Genome sequencing and analysis of members of genus Stenotrophomonas.</title>
        <authorList>
            <person name="Patil P.P."/>
            <person name="Midha S."/>
            <person name="Patil P.B."/>
        </authorList>
    </citation>
    <scope>NUCLEOTIDE SEQUENCE [LARGE SCALE GENOMIC DNA]</scope>
    <source>
        <strain evidence="9 10">DSM 12575</strain>
    </source>
</reference>